<dbReference type="AlphaFoldDB" id="A0A4T0WYR6"/>
<feature type="binding site" evidence="19">
    <location>
        <position position="267"/>
    </location>
    <ligand>
        <name>Zn(2+)</name>
        <dbReference type="ChEBI" id="CHEBI:29105"/>
        <label>1</label>
    </ligand>
</feature>
<dbReference type="EMBL" id="SELW01000551">
    <property type="protein sequence ID" value="TID21878.1"/>
    <property type="molecule type" value="Genomic_DNA"/>
</dbReference>
<proteinExistence type="inferred from homology"/>
<keyword evidence="13 18" id="KW-0560">Oxidoreductase</keyword>
<comment type="pathway">
    <text evidence="2">Sphingolipid metabolism.</text>
</comment>
<feature type="binding site" description="axial binding residue" evidence="20">
    <location>
        <position position="67"/>
    </location>
    <ligand>
        <name>heme</name>
        <dbReference type="ChEBI" id="CHEBI:30413"/>
    </ligand>
    <ligandPart>
        <name>Fe</name>
        <dbReference type="ChEBI" id="CHEBI:18248"/>
    </ligandPart>
</feature>
<evidence type="ECO:0000256" key="15">
    <source>
        <dbReference type="ARBA" id="ARBA00023098"/>
    </source>
</evidence>
<feature type="binding site" evidence="19">
    <location>
        <position position="263"/>
    </location>
    <ligand>
        <name>Zn(2+)</name>
        <dbReference type="ChEBI" id="CHEBI:29105"/>
        <label>1</label>
    </ligand>
</feature>
<dbReference type="PROSITE" id="PS50255">
    <property type="entry name" value="CYTOCHROME_B5_2"/>
    <property type="match status" value="1"/>
</dbReference>
<keyword evidence="11 19" id="KW-0862">Zinc</keyword>
<dbReference type="GO" id="GO:0005506">
    <property type="term" value="F:iron ion binding"/>
    <property type="evidence" value="ECO:0007669"/>
    <property type="project" value="UniProtKB-UniRule"/>
</dbReference>
<evidence type="ECO:0000256" key="6">
    <source>
        <dbReference type="ARBA" id="ARBA00022617"/>
    </source>
</evidence>
<evidence type="ECO:0000256" key="20">
    <source>
        <dbReference type="PIRSR" id="PIRSR005149-50"/>
    </source>
</evidence>
<dbReference type="PANTHER" id="PTHR12863:SF1">
    <property type="entry name" value="FATTY ACID 2-HYDROXYLASE"/>
    <property type="match status" value="1"/>
</dbReference>
<comment type="function">
    <text evidence="18">Ceramide hydroxylase involved in the hydroxylation of sphingolipid-associated very long chain fatty acids. Postulated to hydroxylate the very long chain fatty acid of dihydroceramides and phytoceramides at C-2.</text>
</comment>
<feature type="domain" description="Cytochrome b5 heme-binding" evidence="22">
    <location>
        <begin position="4"/>
        <end position="85"/>
    </location>
</feature>
<evidence type="ECO:0000256" key="3">
    <source>
        <dbReference type="ARBA" id="ARBA00005189"/>
    </source>
</evidence>
<keyword evidence="5 18" id="KW-0444">Lipid biosynthesis</keyword>
<dbReference type="PROSITE" id="PS00191">
    <property type="entry name" value="CYTOCHROME_B5_1"/>
    <property type="match status" value="1"/>
</dbReference>
<sequence length="377" mass="44378">MSSLPLFSKTTVEAHNTETDCWVTLFNRKVYNVTSFLEEHPAGPELIMEYAGKDITKILADSESHVHSESAYEMLDDDMLVGYLATEEEEEELLAKHKDIKLKPEYDADGLRVADLTEFGDIPDDLLHLKTDHNDDYKKHKFLDLDKPLIMQVLRSNWTRDFYIDQIHRPRHYGKGSAQLFGNFLEPLSLTPWWVVPTLWIPVDMYILYVAATHLHPLVTVAFWSLGLFVWTLIEYCMHRFLFHLDDNLPENSIAFTLHFLMHGVHHYLPMDRMRLVMPPTLFVLLAYPFYKLIFGIFPFYIACAGWAGGFLGYIMYDVTHYSLHHKNLPSYVQELKKYHLEHHYKNYRLGFGVTSMFWDQVFHTYLHSEDVYQKEN</sequence>
<evidence type="ECO:0000256" key="7">
    <source>
        <dbReference type="ARBA" id="ARBA00022692"/>
    </source>
</evidence>
<feature type="binding site" evidence="19">
    <location>
        <position position="325"/>
    </location>
    <ligand>
        <name>Zn(2+)</name>
        <dbReference type="ChEBI" id="CHEBI:29105"/>
        <label>1</label>
    </ligand>
</feature>
<dbReference type="GO" id="GO:0006633">
    <property type="term" value="P:fatty acid biosynthetic process"/>
    <property type="evidence" value="ECO:0007669"/>
    <property type="project" value="UniProtKB-KW"/>
</dbReference>
<feature type="binding site" evidence="19">
    <location>
        <position position="344"/>
    </location>
    <ligand>
        <name>Zn(2+)</name>
        <dbReference type="ChEBI" id="CHEBI:29105"/>
        <label>1</label>
    </ligand>
</feature>
<dbReference type="SUPFAM" id="SSF55856">
    <property type="entry name" value="Cytochrome b5-like heme/steroid binding domain"/>
    <property type="match status" value="1"/>
</dbReference>
<evidence type="ECO:0000256" key="17">
    <source>
        <dbReference type="ARBA" id="ARBA00023160"/>
    </source>
</evidence>
<evidence type="ECO:0000256" key="19">
    <source>
        <dbReference type="PIRSR" id="PIRSR005149-1"/>
    </source>
</evidence>
<accession>A0A4T0WYR6</accession>
<dbReference type="Proteomes" id="UP000307173">
    <property type="component" value="Unassembled WGS sequence"/>
</dbReference>
<keyword evidence="16 18" id="KW-0472">Membrane</keyword>
<evidence type="ECO:0000313" key="24">
    <source>
        <dbReference type="Proteomes" id="UP000307173"/>
    </source>
</evidence>
<evidence type="ECO:0000256" key="1">
    <source>
        <dbReference type="ARBA" id="ARBA00004477"/>
    </source>
</evidence>
<evidence type="ECO:0000256" key="8">
    <source>
        <dbReference type="ARBA" id="ARBA00022723"/>
    </source>
</evidence>
<dbReference type="InterPro" id="IPR018506">
    <property type="entry name" value="Cyt_B5_heme-BS"/>
</dbReference>
<evidence type="ECO:0000256" key="12">
    <source>
        <dbReference type="ARBA" id="ARBA00022989"/>
    </source>
</evidence>
<evidence type="ECO:0000256" key="5">
    <source>
        <dbReference type="ARBA" id="ARBA00022516"/>
    </source>
</evidence>
<dbReference type="GO" id="GO:0080132">
    <property type="term" value="F:fatty acid 2-hydroxylase activity"/>
    <property type="evidence" value="ECO:0007669"/>
    <property type="project" value="InterPro"/>
</dbReference>
<dbReference type="STRING" id="52247.A0A4T0WYR6"/>
<feature type="binding site" evidence="19">
    <location>
        <position position="321"/>
    </location>
    <ligand>
        <name>Zn(2+)</name>
        <dbReference type="ChEBI" id="CHEBI:29105"/>
        <label>1</label>
    </ligand>
</feature>
<dbReference type="GO" id="GO:0005789">
    <property type="term" value="C:endoplasmic reticulum membrane"/>
    <property type="evidence" value="ECO:0007669"/>
    <property type="project" value="UniProtKB-SubCell"/>
</dbReference>
<evidence type="ECO:0000256" key="21">
    <source>
        <dbReference type="SAM" id="Phobius"/>
    </source>
</evidence>
<feature type="binding site" evidence="19">
    <location>
        <position position="343"/>
    </location>
    <ligand>
        <name>Zn(2+)</name>
        <dbReference type="ChEBI" id="CHEBI:29105"/>
        <label>1</label>
    </ligand>
</feature>
<evidence type="ECO:0000313" key="23">
    <source>
        <dbReference type="EMBL" id="TID21878.1"/>
    </source>
</evidence>
<feature type="binding site" evidence="19">
    <location>
        <position position="340"/>
    </location>
    <ligand>
        <name>Zn(2+)</name>
        <dbReference type="ChEBI" id="CHEBI:29105"/>
        <label>1</label>
    </ligand>
</feature>
<dbReference type="Pfam" id="PF00173">
    <property type="entry name" value="Cyt-b5"/>
    <property type="match status" value="1"/>
</dbReference>
<feature type="transmembrane region" description="Helical" evidence="21">
    <location>
        <begin position="218"/>
        <end position="237"/>
    </location>
</feature>
<evidence type="ECO:0000256" key="9">
    <source>
        <dbReference type="ARBA" id="ARBA00022824"/>
    </source>
</evidence>
<comment type="similarity">
    <text evidence="4 18">Belongs to the sterol desaturase family. SCS7 subfamily.</text>
</comment>
<name>A0A4T0WYR6_9ASCO</name>
<dbReference type="Pfam" id="PF04116">
    <property type="entry name" value="FA_hydroxylase"/>
    <property type="match status" value="1"/>
</dbReference>
<organism evidence="23 24">
    <name type="scientific">Pichia inconspicua</name>
    <dbReference type="NCBI Taxonomy" id="52247"/>
    <lineage>
        <taxon>Eukaryota</taxon>
        <taxon>Fungi</taxon>
        <taxon>Dikarya</taxon>
        <taxon>Ascomycota</taxon>
        <taxon>Saccharomycotina</taxon>
        <taxon>Pichiomycetes</taxon>
        <taxon>Pichiales</taxon>
        <taxon>Pichiaceae</taxon>
        <taxon>Pichia</taxon>
    </lineage>
</organism>
<comment type="subcellular location">
    <subcellularLocation>
        <location evidence="1">Endoplasmic reticulum membrane</location>
        <topology evidence="1">Multi-pass membrane protein</topology>
    </subcellularLocation>
</comment>
<protein>
    <recommendedName>
        <fullName evidence="18">Ceramide very long chain fatty acid hydroxylase</fullName>
        <ecNumber evidence="18">1.-.-.-</ecNumber>
    </recommendedName>
</protein>
<evidence type="ECO:0000256" key="11">
    <source>
        <dbReference type="ARBA" id="ARBA00022833"/>
    </source>
</evidence>
<keyword evidence="12 21" id="KW-1133">Transmembrane helix</keyword>
<dbReference type="EC" id="1.-.-.-" evidence="18"/>
<feature type="transmembrane region" description="Helical" evidence="21">
    <location>
        <begin position="193"/>
        <end position="212"/>
    </location>
</feature>
<keyword evidence="8 18" id="KW-0479">Metal-binding</keyword>
<keyword evidence="14 18" id="KW-0408">Iron</keyword>
<feature type="binding site" evidence="19">
    <location>
        <position position="266"/>
    </location>
    <ligand>
        <name>Zn(2+)</name>
        <dbReference type="ChEBI" id="CHEBI:29105"/>
        <label>1</label>
    </ligand>
</feature>
<dbReference type="OrthoDB" id="2204368at2759"/>
<evidence type="ECO:0000256" key="18">
    <source>
        <dbReference type="PIRNR" id="PIRNR005149"/>
    </source>
</evidence>
<comment type="pathway">
    <text evidence="3">Lipid metabolism.</text>
</comment>
<evidence type="ECO:0000256" key="13">
    <source>
        <dbReference type="ARBA" id="ARBA00023002"/>
    </source>
</evidence>
<evidence type="ECO:0000256" key="16">
    <source>
        <dbReference type="ARBA" id="ARBA00023136"/>
    </source>
</evidence>
<dbReference type="GO" id="GO:0020037">
    <property type="term" value="F:heme binding"/>
    <property type="evidence" value="ECO:0007669"/>
    <property type="project" value="InterPro"/>
</dbReference>
<dbReference type="InterPro" id="IPR001199">
    <property type="entry name" value="Cyt_B5-like_heme/steroid-bd"/>
</dbReference>
<dbReference type="InterPro" id="IPR006694">
    <property type="entry name" value="Fatty_acid_hydroxylase"/>
</dbReference>
<keyword evidence="7 21" id="KW-0812">Transmembrane</keyword>
<evidence type="ECO:0000259" key="22">
    <source>
        <dbReference type="PROSITE" id="PS50255"/>
    </source>
</evidence>
<evidence type="ECO:0000256" key="10">
    <source>
        <dbReference type="ARBA" id="ARBA00022832"/>
    </source>
</evidence>
<keyword evidence="24" id="KW-1185">Reference proteome</keyword>
<dbReference type="PIRSF" id="PIRSF005149">
    <property type="entry name" value="IPC-B_HD"/>
    <property type="match status" value="1"/>
</dbReference>
<gene>
    <name evidence="23" type="ORF">CANINC_003362</name>
</gene>
<evidence type="ECO:0000256" key="2">
    <source>
        <dbReference type="ARBA" id="ARBA00004991"/>
    </source>
</evidence>
<comment type="cofactor">
    <cofactor evidence="20">
        <name>Fe cation</name>
        <dbReference type="ChEBI" id="CHEBI:24875"/>
    </cofactor>
</comment>
<feature type="binding site" evidence="19">
    <location>
        <position position="244"/>
    </location>
    <ligand>
        <name>Zn(2+)</name>
        <dbReference type="ChEBI" id="CHEBI:29105"/>
        <label>1</label>
    </ligand>
</feature>
<keyword evidence="6 20" id="KW-0349">Heme</keyword>
<feature type="binding site" description="axial binding residue" evidence="20">
    <location>
        <position position="40"/>
    </location>
    <ligand>
        <name>heme</name>
        <dbReference type="ChEBI" id="CHEBI:30413"/>
    </ligand>
    <ligandPart>
        <name>Fe</name>
        <dbReference type="ChEBI" id="CHEBI:18248"/>
    </ligandPart>
</feature>
<evidence type="ECO:0000256" key="4">
    <source>
        <dbReference type="ARBA" id="ARBA00005747"/>
    </source>
</evidence>
<keyword evidence="17 18" id="KW-0275">Fatty acid biosynthesis</keyword>
<keyword evidence="15 18" id="KW-0443">Lipid metabolism</keyword>
<dbReference type="InterPro" id="IPR036400">
    <property type="entry name" value="Cyt_B5-like_heme/steroid_sf"/>
</dbReference>
<dbReference type="InterPro" id="IPR014430">
    <property type="entry name" value="Scs7"/>
</dbReference>
<feature type="transmembrane region" description="Helical" evidence="21">
    <location>
        <begin position="289"/>
        <end position="317"/>
    </location>
</feature>
<reference evidence="23 24" key="1">
    <citation type="journal article" date="2019" name="Front. Genet.">
        <title>Whole-Genome Sequencing of the Opportunistic Yeast Pathogen Candida inconspicua Uncovers Its Hybrid Origin.</title>
        <authorList>
            <person name="Mixao V."/>
            <person name="Hansen A.P."/>
            <person name="Saus E."/>
            <person name="Boekhout T."/>
            <person name="Lass-Florl C."/>
            <person name="Gabaldon T."/>
        </authorList>
    </citation>
    <scope>NUCLEOTIDE SEQUENCE [LARGE SCALE GENOMIC DNA]</scope>
    <source>
        <strain evidence="23 24">CBS 180</strain>
    </source>
</reference>
<comment type="cofactor">
    <cofactor evidence="18 19">
        <name>Zn(2+)</name>
        <dbReference type="ChEBI" id="CHEBI:29105"/>
    </cofactor>
    <text evidence="18 19">Binds 2 Zn(2+) ions per subunit that likely form a catalytic dimetal center.</text>
</comment>
<keyword evidence="9 18" id="KW-0256">Endoplasmic reticulum</keyword>
<feature type="binding site" evidence="19">
    <location>
        <position position="239"/>
    </location>
    <ligand>
        <name>Zn(2+)</name>
        <dbReference type="ChEBI" id="CHEBI:29105"/>
        <label>1</label>
    </ligand>
</feature>
<dbReference type="Gene3D" id="3.10.120.10">
    <property type="entry name" value="Cytochrome b5-like heme/steroid binding domain"/>
    <property type="match status" value="1"/>
</dbReference>
<dbReference type="PANTHER" id="PTHR12863">
    <property type="entry name" value="FATTY ACID HYDROXYLASE"/>
    <property type="match status" value="1"/>
</dbReference>
<comment type="caution">
    <text evidence="23">The sequence shown here is derived from an EMBL/GenBank/DDBJ whole genome shotgun (WGS) entry which is preliminary data.</text>
</comment>
<keyword evidence="10 18" id="KW-0276">Fatty acid metabolism</keyword>
<evidence type="ECO:0000256" key="14">
    <source>
        <dbReference type="ARBA" id="ARBA00023004"/>
    </source>
</evidence>
<dbReference type="SMART" id="SM01117">
    <property type="entry name" value="Cyt-b5"/>
    <property type="match status" value="1"/>
</dbReference>